<accession>A0A420HBJ3</accession>
<feature type="domain" description="FF" evidence="9">
    <location>
        <begin position="247"/>
        <end position="303"/>
    </location>
</feature>
<comment type="caution">
    <text evidence="10">The sequence shown here is derived from an EMBL/GenBank/DDBJ whole genome shotgun (WGS) entry which is preliminary data.</text>
</comment>
<evidence type="ECO:0000313" key="10">
    <source>
        <dbReference type="EMBL" id="RKF54778.1"/>
    </source>
</evidence>
<dbReference type="Proteomes" id="UP000285405">
    <property type="component" value="Unassembled WGS sequence"/>
</dbReference>
<sequence>MKYQNFTNTRNHRPGTPASSSLKMNILNASNAPTPAPKLWSEARNAEGRVYYYNTVTKITQWTKPEELMTPAERALSSQPWKEYTADGGRKYWYNTETKQSSWEMPAVYKVALAKEAASNTPVTSVPTFVAGGGFTNPQNDPPRDRESGTEARQITYGNDFNGRNAQVFVPANTDPDYNTFEEAEAAFMKLLRRNNVDPDSTWEQTMRSIIKDPQYRSLKDPKDRKAAFEKYAVEVRVQEKDRAKERIEKLRKDFALMLKSHPEIKHYTRWKTARPIIEGETIFRSSNNDDERRQLFEDYIIELKKKNIEQETLTRKTAMNELVEIMKGLDLQPFTRWTEVQGIITSNPRFQGEKKFQSLSKSDLLNAFENHIKILEKNFNDSRQILRNQKFRRERRNRDEFIGLLQELKAKKIIRAGTKWSQIYPLIEAEERYRAMLGQPGSTPLDLFWDLVEEEERALRTTRNDVLDVLDDKRFEIQSKTHFDEFLALMQSDRRTSNIDQDALSLIFQRLVDKVSRRKEDDKHQAERHQRRAVDALRSFIKHLQPPIRTDDTYERILPRIDRSEEYKSVPTDELRRSAFDKVIQRFKEKEGEKDRTRRRERQSLDRSTYRDHDRGERPRRSKGRHDLSSRSPEPDAYEADRRRAIADREKNYRRGGAADSLLSPIRRSDRDRDREIDLDRPHRSRREEISYYDRERRERESEREKLYRRRGDPRGSIDELPYGDERPSISKRRRIESDGESVSSSRVPKRRRELTPHEPSPNQPRERRNRTRTPPSSLPPRKEEAAVHSGSEEGEIEEE</sequence>
<evidence type="ECO:0000256" key="4">
    <source>
        <dbReference type="ARBA" id="ARBA00023187"/>
    </source>
</evidence>
<feature type="domain" description="FF" evidence="9">
    <location>
        <begin position="394"/>
        <end position="455"/>
    </location>
</feature>
<dbReference type="PANTHER" id="PTHR11864">
    <property type="entry name" value="PRE-MRNA-PROCESSING PROTEIN PRP40"/>
    <property type="match status" value="1"/>
</dbReference>
<dbReference type="InterPro" id="IPR001202">
    <property type="entry name" value="WW_dom"/>
</dbReference>
<feature type="domain" description="WW" evidence="8">
    <location>
        <begin position="34"/>
        <end position="67"/>
    </location>
</feature>
<dbReference type="SMART" id="SM00456">
    <property type="entry name" value="WW"/>
    <property type="match status" value="2"/>
</dbReference>
<dbReference type="SUPFAM" id="SSF81698">
    <property type="entry name" value="FF domain"/>
    <property type="match status" value="5"/>
</dbReference>
<dbReference type="SUPFAM" id="SSF51045">
    <property type="entry name" value="WW domain"/>
    <property type="match status" value="2"/>
</dbReference>
<dbReference type="InterPro" id="IPR039726">
    <property type="entry name" value="Prp40-like"/>
</dbReference>
<dbReference type="Pfam" id="PF00397">
    <property type="entry name" value="WW"/>
    <property type="match status" value="2"/>
</dbReference>
<dbReference type="PROSITE" id="PS01159">
    <property type="entry name" value="WW_DOMAIN_1"/>
    <property type="match status" value="2"/>
</dbReference>
<dbReference type="InterPro" id="IPR036020">
    <property type="entry name" value="WW_dom_sf"/>
</dbReference>
<dbReference type="AlphaFoldDB" id="A0A420HBJ3"/>
<keyword evidence="3" id="KW-0677">Repeat</keyword>
<keyword evidence="4" id="KW-0508">mRNA splicing</keyword>
<evidence type="ECO:0000256" key="2">
    <source>
        <dbReference type="ARBA" id="ARBA00022664"/>
    </source>
</evidence>
<dbReference type="GO" id="GO:0003723">
    <property type="term" value="F:RNA binding"/>
    <property type="evidence" value="ECO:0007669"/>
    <property type="project" value="TreeGrafter"/>
</dbReference>
<feature type="region of interest" description="Disordered" evidence="7">
    <location>
        <begin position="130"/>
        <end position="150"/>
    </location>
</feature>
<dbReference type="PROSITE" id="PS50020">
    <property type="entry name" value="WW_DOMAIN_2"/>
    <property type="match status" value="2"/>
</dbReference>
<dbReference type="InterPro" id="IPR002713">
    <property type="entry name" value="FF_domain"/>
</dbReference>
<keyword evidence="5" id="KW-0539">Nucleus</keyword>
<dbReference type="EMBL" id="MCBR01020903">
    <property type="protein sequence ID" value="RKF54778.1"/>
    <property type="molecule type" value="Genomic_DNA"/>
</dbReference>
<dbReference type="Gene3D" id="1.10.10.440">
    <property type="entry name" value="FF domain"/>
    <property type="match status" value="5"/>
</dbReference>
<feature type="region of interest" description="Disordered" evidence="7">
    <location>
        <begin position="1"/>
        <end position="21"/>
    </location>
</feature>
<dbReference type="FunFam" id="1.10.10.440:FF:000013">
    <property type="entry name" value="pre-mRNA-processing protein 40A isoform X1"/>
    <property type="match status" value="1"/>
</dbReference>
<dbReference type="PROSITE" id="PS51676">
    <property type="entry name" value="FF"/>
    <property type="match status" value="3"/>
</dbReference>
<protein>
    <submittedName>
        <fullName evidence="10">Pre-mRNA-processing protein prp40</fullName>
    </submittedName>
</protein>
<proteinExistence type="predicted"/>
<evidence type="ECO:0000256" key="3">
    <source>
        <dbReference type="ARBA" id="ARBA00022737"/>
    </source>
</evidence>
<feature type="region of interest" description="Disordered" evidence="7">
    <location>
        <begin position="590"/>
        <end position="801"/>
    </location>
</feature>
<evidence type="ECO:0000256" key="5">
    <source>
        <dbReference type="ARBA" id="ARBA00023242"/>
    </source>
</evidence>
<dbReference type="GO" id="GO:0045292">
    <property type="term" value="P:mRNA cis splicing, via spliceosome"/>
    <property type="evidence" value="ECO:0007669"/>
    <property type="project" value="InterPro"/>
</dbReference>
<evidence type="ECO:0000259" key="8">
    <source>
        <dbReference type="PROSITE" id="PS50020"/>
    </source>
</evidence>
<dbReference type="Pfam" id="PF01846">
    <property type="entry name" value="FF"/>
    <property type="match status" value="3"/>
</dbReference>
<feature type="compositionally biased region" description="Basic and acidic residues" evidence="7">
    <location>
        <begin position="590"/>
        <end position="630"/>
    </location>
</feature>
<organism evidence="10 11">
    <name type="scientific">Golovinomyces cichoracearum</name>
    <dbReference type="NCBI Taxonomy" id="62708"/>
    <lineage>
        <taxon>Eukaryota</taxon>
        <taxon>Fungi</taxon>
        <taxon>Dikarya</taxon>
        <taxon>Ascomycota</taxon>
        <taxon>Pezizomycotina</taxon>
        <taxon>Leotiomycetes</taxon>
        <taxon>Erysiphales</taxon>
        <taxon>Erysiphaceae</taxon>
        <taxon>Golovinomyces</taxon>
    </lineage>
</organism>
<dbReference type="FunFam" id="1.10.10.440:FF:000033">
    <property type="entry name" value="Formin binding protein (FNB3)"/>
    <property type="match status" value="1"/>
</dbReference>
<gene>
    <name evidence="10" type="ORF">GcC1_209014</name>
</gene>
<evidence type="ECO:0000256" key="6">
    <source>
        <dbReference type="SAM" id="Coils"/>
    </source>
</evidence>
<dbReference type="GO" id="GO:0005685">
    <property type="term" value="C:U1 snRNP"/>
    <property type="evidence" value="ECO:0007669"/>
    <property type="project" value="TreeGrafter"/>
</dbReference>
<dbReference type="InterPro" id="IPR036517">
    <property type="entry name" value="FF_domain_sf"/>
</dbReference>
<evidence type="ECO:0000313" key="11">
    <source>
        <dbReference type="Proteomes" id="UP000285405"/>
    </source>
</evidence>
<dbReference type="CDD" id="cd00201">
    <property type="entry name" value="WW"/>
    <property type="match status" value="2"/>
</dbReference>
<dbReference type="PANTHER" id="PTHR11864:SF0">
    <property type="entry name" value="PRP40 PRE-MRNA PROCESSING FACTOR 40 HOMOLOG A (YEAST)"/>
    <property type="match status" value="1"/>
</dbReference>
<keyword evidence="2" id="KW-0507">mRNA processing</keyword>
<feature type="compositionally biased region" description="Basic and acidic residues" evidence="7">
    <location>
        <begin position="668"/>
        <end position="730"/>
    </location>
</feature>
<dbReference type="OrthoDB" id="187617at2759"/>
<keyword evidence="6" id="KW-0175">Coiled coil</keyword>
<feature type="compositionally biased region" description="Basic and acidic residues" evidence="7">
    <location>
        <begin position="640"/>
        <end position="654"/>
    </location>
</feature>
<evidence type="ECO:0000256" key="7">
    <source>
        <dbReference type="SAM" id="MobiDB-lite"/>
    </source>
</evidence>
<name>A0A420HBJ3_9PEZI</name>
<feature type="domain" description="FF" evidence="9">
    <location>
        <begin position="178"/>
        <end position="235"/>
    </location>
</feature>
<dbReference type="Pfam" id="PF25432">
    <property type="entry name" value="FF_PRPF40A"/>
    <property type="match status" value="1"/>
</dbReference>
<dbReference type="SMART" id="SM00441">
    <property type="entry name" value="FF"/>
    <property type="match status" value="4"/>
</dbReference>
<evidence type="ECO:0000259" key="9">
    <source>
        <dbReference type="PROSITE" id="PS51676"/>
    </source>
</evidence>
<evidence type="ECO:0000256" key="1">
    <source>
        <dbReference type="ARBA" id="ARBA00004123"/>
    </source>
</evidence>
<dbReference type="Gene3D" id="2.20.70.10">
    <property type="match status" value="2"/>
</dbReference>
<feature type="domain" description="WW" evidence="8">
    <location>
        <begin position="80"/>
        <end position="108"/>
    </location>
</feature>
<reference evidence="10 11" key="1">
    <citation type="journal article" date="2018" name="BMC Genomics">
        <title>Comparative genome analyses reveal sequence features reflecting distinct modes of host-adaptation between dicot and monocot powdery mildew.</title>
        <authorList>
            <person name="Wu Y."/>
            <person name="Ma X."/>
            <person name="Pan Z."/>
            <person name="Kale S.D."/>
            <person name="Song Y."/>
            <person name="King H."/>
            <person name="Zhang Q."/>
            <person name="Presley C."/>
            <person name="Deng X."/>
            <person name="Wei C.I."/>
            <person name="Xiao S."/>
        </authorList>
    </citation>
    <scope>NUCLEOTIDE SEQUENCE [LARGE SCALE GENOMIC DNA]</scope>
    <source>
        <strain evidence="10">UCSC1</strain>
    </source>
</reference>
<comment type="subcellular location">
    <subcellularLocation>
        <location evidence="1">Nucleus</location>
    </subcellularLocation>
</comment>
<feature type="coiled-coil region" evidence="6">
    <location>
        <begin position="234"/>
        <end position="261"/>
    </location>
</feature>
<dbReference type="GO" id="GO:0071004">
    <property type="term" value="C:U2-type prespliceosome"/>
    <property type="evidence" value="ECO:0007669"/>
    <property type="project" value="TreeGrafter"/>
</dbReference>